<dbReference type="InterPro" id="IPR058781">
    <property type="entry name" value="HH_AprE-like"/>
</dbReference>
<gene>
    <name evidence="12" type="ORF">K1W69_03830</name>
</gene>
<evidence type="ECO:0000256" key="8">
    <source>
        <dbReference type="ARBA" id="ARBA00023136"/>
    </source>
</evidence>
<keyword evidence="3 9" id="KW-0813">Transport</keyword>
<evidence type="ECO:0000256" key="1">
    <source>
        <dbReference type="ARBA" id="ARBA00004377"/>
    </source>
</evidence>
<sequence length="434" mass="48044">MKMSSPVEKSVKRHLIVGIGICAILIGGLGGWAVTAEISGAVIAPGTLVVRSNVKNVQHPQGGVVGAIHVEDGDMVHAGQVVVRLDDTQIQANLAIVTNSIDETAARMTRLGAEQAGQQTLVFSDELTARKDKPAIRTLIDGETRLFNLRREARSGQKSQLRERVLQFRQEIVGLEGQVEAKAREIALINEELAGLRSLFEKQLVSTMRLKVLERDEARLSGERNRLIASIAQTRGKISETELQIIQIDQEMRSNANQELSDLRLKAIEFRERRVAIMDQLSRVDIRAPQAGMVHQLAIHTVGGVIGPGDSIMQIVPQDEPLIAQSMISPADIDQLYIGQEALIRLSAFNQRETPEISGTVRRISADLEEDQRTGAQFYAIQITIHKTRLKELEPIKLIPGMPVEVFIKSPSRTAFSYLTKPLMDQATRAFREQ</sequence>
<dbReference type="PANTHER" id="PTHR30386:SF17">
    <property type="entry name" value="ALKALINE PROTEASE SECRETION PROTEIN APRE"/>
    <property type="match status" value="1"/>
</dbReference>
<dbReference type="RefSeq" id="WP_220227003.1">
    <property type="nucleotide sequence ID" value="NZ_JAICBX010000001.1"/>
</dbReference>
<comment type="subcellular location">
    <subcellularLocation>
        <location evidence="1 9">Cell inner membrane</location>
        <topology evidence="1 9">Single-pass membrane protein</topology>
    </subcellularLocation>
</comment>
<dbReference type="Proteomes" id="UP001196509">
    <property type="component" value="Unassembled WGS sequence"/>
</dbReference>
<dbReference type="PANTHER" id="PTHR30386">
    <property type="entry name" value="MEMBRANE FUSION SUBUNIT OF EMRAB-TOLC MULTIDRUG EFFLUX PUMP"/>
    <property type="match status" value="1"/>
</dbReference>
<evidence type="ECO:0000256" key="9">
    <source>
        <dbReference type="RuleBase" id="RU365093"/>
    </source>
</evidence>
<keyword evidence="13" id="KW-1185">Reference proteome</keyword>
<dbReference type="GO" id="GO:0015031">
    <property type="term" value="P:protein transport"/>
    <property type="evidence" value="ECO:0007669"/>
    <property type="project" value="InterPro"/>
</dbReference>
<feature type="domain" description="AprE-like beta-barrel" evidence="11">
    <location>
        <begin position="322"/>
        <end position="409"/>
    </location>
</feature>
<dbReference type="AlphaFoldDB" id="A0AAE3D017"/>
<comment type="caution">
    <text evidence="12">The sequence shown here is derived from an EMBL/GenBank/DDBJ whole genome shotgun (WGS) entry which is preliminary data.</text>
</comment>
<evidence type="ECO:0000256" key="2">
    <source>
        <dbReference type="ARBA" id="ARBA00009477"/>
    </source>
</evidence>
<evidence type="ECO:0000256" key="7">
    <source>
        <dbReference type="ARBA" id="ARBA00022989"/>
    </source>
</evidence>
<dbReference type="InterPro" id="IPR058982">
    <property type="entry name" value="Beta-barrel_AprE"/>
</dbReference>
<dbReference type="InterPro" id="IPR050739">
    <property type="entry name" value="MFP"/>
</dbReference>
<dbReference type="PRINTS" id="PR01490">
    <property type="entry name" value="RTXTOXIND"/>
</dbReference>
<keyword evidence="7" id="KW-1133">Transmembrane helix</keyword>
<evidence type="ECO:0000256" key="5">
    <source>
        <dbReference type="ARBA" id="ARBA00022519"/>
    </source>
</evidence>
<proteinExistence type="inferred from homology"/>
<feature type="domain" description="AprE-like long alpha-helical hairpin" evidence="10">
    <location>
        <begin position="91"/>
        <end position="279"/>
    </location>
</feature>
<dbReference type="NCBIfam" id="TIGR01843">
    <property type="entry name" value="type_I_hlyD"/>
    <property type="match status" value="1"/>
</dbReference>
<dbReference type="Pfam" id="PF26002">
    <property type="entry name" value="Beta-barrel_AprE"/>
    <property type="match status" value="1"/>
</dbReference>
<reference evidence="12" key="1">
    <citation type="submission" date="2021-08" db="EMBL/GenBank/DDBJ databases">
        <title>Hoeflea bacterium WL0058 sp. nov., isolated from the sediment.</title>
        <authorList>
            <person name="Wang L."/>
            <person name="Zhang D."/>
        </authorList>
    </citation>
    <scope>NUCLEOTIDE SEQUENCE</scope>
    <source>
        <strain evidence="12">WL0058</strain>
    </source>
</reference>
<organism evidence="12 13">
    <name type="scientific">Flavimaribacter sediminis</name>
    <dbReference type="NCBI Taxonomy" id="2865987"/>
    <lineage>
        <taxon>Bacteria</taxon>
        <taxon>Pseudomonadati</taxon>
        <taxon>Pseudomonadota</taxon>
        <taxon>Alphaproteobacteria</taxon>
        <taxon>Hyphomicrobiales</taxon>
        <taxon>Rhizobiaceae</taxon>
        <taxon>Flavimaribacter</taxon>
    </lineage>
</organism>
<dbReference type="EMBL" id="JAICBX010000001">
    <property type="protein sequence ID" value="MBW8636308.1"/>
    <property type="molecule type" value="Genomic_DNA"/>
</dbReference>
<comment type="similarity">
    <text evidence="2 9">Belongs to the membrane fusion protein (MFP) (TC 8.A.1) family.</text>
</comment>
<evidence type="ECO:0000313" key="13">
    <source>
        <dbReference type="Proteomes" id="UP001196509"/>
    </source>
</evidence>
<evidence type="ECO:0000259" key="11">
    <source>
        <dbReference type="Pfam" id="PF26002"/>
    </source>
</evidence>
<dbReference type="Gene3D" id="2.40.30.170">
    <property type="match status" value="1"/>
</dbReference>
<keyword evidence="6" id="KW-0812">Transmembrane</keyword>
<accession>A0AAE3D017</accession>
<keyword evidence="5 9" id="KW-0997">Cell inner membrane</keyword>
<dbReference type="InterPro" id="IPR010129">
    <property type="entry name" value="T1SS_HlyD"/>
</dbReference>
<keyword evidence="4 9" id="KW-1003">Cell membrane</keyword>
<evidence type="ECO:0000256" key="3">
    <source>
        <dbReference type="ARBA" id="ARBA00022448"/>
    </source>
</evidence>
<evidence type="ECO:0000256" key="4">
    <source>
        <dbReference type="ARBA" id="ARBA00022475"/>
    </source>
</evidence>
<dbReference type="Gene3D" id="2.40.50.100">
    <property type="match status" value="1"/>
</dbReference>
<dbReference type="GO" id="GO:0005886">
    <property type="term" value="C:plasma membrane"/>
    <property type="evidence" value="ECO:0007669"/>
    <property type="project" value="UniProtKB-SubCell"/>
</dbReference>
<dbReference type="Pfam" id="PF25994">
    <property type="entry name" value="HH_AprE"/>
    <property type="match status" value="1"/>
</dbReference>
<evidence type="ECO:0000256" key="6">
    <source>
        <dbReference type="ARBA" id="ARBA00022692"/>
    </source>
</evidence>
<evidence type="ECO:0000259" key="10">
    <source>
        <dbReference type="Pfam" id="PF25994"/>
    </source>
</evidence>
<name>A0AAE3D017_9HYPH</name>
<keyword evidence="8" id="KW-0472">Membrane</keyword>
<protein>
    <recommendedName>
        <fullName evidence="9">Membrane fusion protein (MFP) family protein</fullName>
    </recommendedName>
</protein>
<evidence type="ECO:0000313" key="12">
    <source>
        <dbReference type="EMBL" id="MBW8636308.1"/>
    </source>
</evidence>